<sequence>MSKYIVSVLIIILFGATFLLFGKGESIKFNPKLNQPYRYEAQVLLNTDKNEDYPVGYVQMMMKIDYVITFINSDLDFYLEIEGIKGFLKPSLTRHSSESSRTKYFNTYDSVQYDKKQIAFKKLFQGKRFLISSDEGISMGDGSNDPGLDALREEGILEPLIRDFRSKNLNPFSNISMEKGSSFKVIDSVLVKNSKYLKMNNQFVVKDITRNKVQLSITGQARFKSQEHYSRSTDNLK</sequence>
<evidence type="ECO:0000313" key="1">
    <source>
        <dbReference type="EMBL" id="WKK75433.2"/>
    </source>
</evidence>
<gene>
    <name evidence="1" type="ORF">QYS49_28505</name>
</gene>
<dbReference type="RefSeq" id="WP_308351325.1">
    <property type="nucleotide sequence ID" value="NZ_CP129971.1"/>
</dbReference>
<keyword evidence="2" id="KW-1185">Reference proteome</keyword>
<dbReference type="KEGG" id="msaa:QYS49_28505"/>
<name>A0AA49JBJ9_9BACT</name>
<dbReference type="EMBL" id="CP129971">
    <property type="protein sequence ID" value="WKK75433.2"/>
    <property type="molecule type" value="Genomic_DNA"/>
</dbReference>
<dbReference type="AlphaFoldDB" id="A0AA49JBJ9"/>
<organism evidence="1 2">
    <name type="scientific">Marivirga salinarum</name>
    <dbReference type="NCBI Taxonomy" id="3059078"/>
    <lineage>
        <taxon>Bacteria</taxon>
        <taxon>Pseudomonadati</taxon>
        <taxon>Bacteroidota</taxon>
        <taxon>Cytophagia</taxon>
        <taxon>Cytophagales</taxon>
        <taxon>Marivirgaceae</taxon>
        <taxon>Marivirga</taxon>
    </lineage>
</organism>
<accession>A0AA49JBJ9</accession>
<reference evidence="1 2" key="1">
    <citation type="submission" date="2023-08" db="EMBL/GenBank/DDBJ databases">
        <title>Comparative genomics and taxonomic characterization of three novel marine species of genus Marivirga.</title>
        <authorList>
            <person name="Muhammad N."/>
            <person name="Kim S.-G."/>
        </authorList>
    </citation>
    <scope>NUCLEOTIDE SEQUENCE [LARGE SCALE GENOMIC DNA]</scope>
    <source>
        <strain evidence="1 2">BDSF4-3</strain>
    </source>
</reference>
<proteinExistence type="predicted"/>
<evidence type="ECO:0000313" key="2">
    <source>
        <dbReference type="Proteomes" id="UP001230496"/>
    </source>
</evidence>
<protein>
    <submittedName>
        <fullName evidence="1">Uncharacterized protein</fullName>
    </submittedName>
</protein>
<dbReference type="Proteomes" id="UP001230496">
    <property type="component" value="Chromosome"/>
</dbReference>